<protein>
    <submittedName>
        <fullName evidence="1">(Mediterranean fruit fly) hypothetical protein</fullName>
    </submittedName>
</protein>
<sequence length="123" mass="14030">MAASSWHQQAVGWLSEWSSSLELLNVGAGCSIDLRSLQSLDRIPARLKSKFQFRTIFGASISNRQRRRQCQQQCRIQPFREEARQSLQQLTIIYETLGQNNVEAIKCRKLNTTRAITTTTTTA</sequence>
<evidence type="ECO:0000313" key="1">
    <source>
        <dbReference type="EMBL" id="CAD7006446.1"/>
    </source>
</evidence>
<name>A0A811V9I4_CERCA</name>
<reference evidence="1" key="1">
    <citation type="submission" date="2020-11" db="EMBL/GenBank/DDBJ databases">
        <authorList>
            <person name="Whitehead M."/>
        </authorList>
    </citation>
    <scope>NUCLEOTIDE SEQUENCE</scope>
    <source>
        <strain evidence="1">EGII</strain>
    </source>
</reference>
<comment type="caution">
    <text evidence="1">The sequence shown here is derived from an EMBL/GenBank/DDBJ whole genome shotgun (WGS) entry which is preliminary data.</text>
</comment>
<accession>A0A811V9I4</accession>
<dbReference type="Proteomes" id="UP000606786">
    <property type="component" value="Unassembled WGS sequence"/>
</dbReference>
<proteinExistence type="predicted"/>
<dbReference type="AlphaFoldDB" id="A0A811V9I4"/>
<gene>
    <name evidence="1" type="ORF">CCAP1982_LOCUS14765</name>
</gene>
<dbReference type="EMBL" id="CAJHJT010000034">
    <property type="protein sequence ID" value="CAD7006446.1"/>
    <property type="molecule type" value="Genomic_DNA"/>
</dbReference>
<organism evidence="1 2">
    <name type="scientific">Ceratitis capitata</name>
    <name type="common">Mediterranean fruit fly</name>
    <name type="synonym">Tephritis capitata</name>
    <dbReference type="NCBI Taxonomy" id="7213"/>
    <lineage>
        <taxon>Eukaryota</taxon>
        <taxon>Metazoa</taxon>
        <taxon>Ecdysozoa</taxon>
        <taxon>Arthropoda</taxon>
        <taxon>Hexapoda</taxon>
        <taxon>Insecta</taxon>
        <taxon>Pterygota</taxon>
        <taxon>Neoptera</taxon>
        <taxon>Endopterygota</taxon>
        <taxon>Diptera</taxon>
        <taxon>Brachycera</taxon>
        <taxon>Muscomorpha</taxon>
        <taxon>Tephritoidea</taxon>
        <taxon>Tephritidae</taxon>
        <taxon>Ceratitis</taxon>
        <taxon>Ceratitis</taxon>
    </lineage>
</organism>
<evidence type="ECO:0000313" key="2">
    <source>
        <dbReference type="Proteomes" id="UP000606786"/>
    </source>
</evidence>
<keyword evidence="2" id="KW-1185">Reference proteome</keyword>